<dbReference type="AlphaFoldDB" id="K5WM06"/>
<feature type="chain" id="PRO_5003889530" evidence="2">
    <location>
        <begin position="20"/>
        <end position="206"/>
    </location>
</feature>
<sequence length="206" mass="22505">MKYVFAAIVLMLGTVPVGTNIFNSVRTTITFKESEIPQLAGCYEFNNIPSKLNTERMSAGSYVNAFAQFMPPLLVQRFILNLRQLSPTAEASENNSDAQHFSRSSISFRVPSDFLGNMGESLDHGQSERVVEDSDDDHRVAEESREGLEEGVAQHADPSKTHRENLPRTGVAPGPVLRSTGRASLEDDGSSAFVLRMMTGHDTAAG</sequence>
<dbReference type="GeneID" id="18912169"/>
<feature type="signal peptide" evidence="2">
    <location>
        <begin position="1"/>
        <end position="19"/>
    </location>
</feature>
<protein>
    <submittedName>
        <fullName evidence="3">Uncharacterized protein</fullName>
    </submittedName>
</protein>
<keyword evidence="2" id="KW-0732">Signal</keyword>
<gene>
    <name evidence="3" type="ORF">PHACADRAFT_203473</name>
</gene>
<dbReference type="InParanoid" id="K5WM06"/>
<feature type="compositionally biased region" description="Basic and acidic residues" evidence="1">
    <location>
        <begin position="121"/>
        <end position="148"/>
    </location>
</feature>
<dbReference type="Proteomes" id="UP000008370">
    <property type="component" value="Unassembled WGS sequence"/>
</dbReference>
<dbReference type="RefSeq" id="XP_007389697.1">
    <property type="nucleotide sequence ID" value="XM_007389635.1"/>
</dbReference>
<evidence type="ECO:0000313" key="4">
    <source>
        <dbReference type="Proteomes" id="UP000008370"/>
    </source>
</evidence>
<accession>K5WM06</accession>
<organism evidence="3 4">
    <name type="scientific">Phanerochaete carnosa (strain HHB-10118-sp)</name>
    <name type="common">White-rot fungus</name>
    <name type="synonym">Peniophora carnosa</name>
    <dbReference type="NCBI Taxonomy" id="650164"/>
    <lineage>
        <taxon>Eukaryota</taxon>
        <taxon>Fungi</taxon>
        <taxon>Dikarya</taxon>
        <taxon>Basidiomycota</taxon>
        <taxon>Agaricomycotina</taxon>
        <taxon>Agaricomycetes</taxon>
        <taxon>Polyporales</taxon>
        <taxon>Phanerochaetaceae</taxon>
        <taxon>Phanerochaete</taxon>
    </lineage>
</organism>
<dbReference type="OrthoDB" id="3329341at2759"/>
<dbReference type="HOGENOM" id="CLU_1332340_0_0_1"/>
<name>K5WM06_PHACS</name>
<feature type="compositionally biased region" description="Basic and acidic residues" evidence="1">
    <location>
        <begin position="157"/>
        <end position="166"/>
    </location>
</feature>
<reference evidence="3 4" key="1">
    <citation type="journal article" date="2012" name="BMC Genomics">
        <title>Comparative genomics of the white-rot fungi, Phanerochaete carnosa and P. chrysosporium, to elucidate the genetic basis of the distinct wood types they colonize.</title>
        <authorList>
            <person name="Suzuki H."/>
            <person name="MacDonald J."/>
            <person name="Syed K."/>
            <person name="Salamov A."/>
            <person name="Hori C."/>
            <person name="Aerts A."/>
            <person name="Henrissat B."/>
            <person name="Wiebenga A."/>
            <person name="vanKuyk P.A."/>
            <person name="Barry K."/>
            <person name="Lindquist E."/>
            <person name="LaButti K."/>
            <person name="Lapidus A."/>
            <person name="Lucas S."/>
            <person name="Coutinho P."/>
            <person name="Gong Y."/>
            <person name="Samejima M."/>
            <person name="Mahadevan R."/>
            <person name="Abou-Zaid M."/>
            <person name="de Vries R.P."/>
            <person name="Igarashi K."/>
            <person name="Yadav J.S."/>
            <person name="Grigoriev I.V."/>
            <person name="Master E.R."/>
        </authorList>
    </citation>
    <scope>NUCLEOTIDE SEQUENCE [LARGE SCALE GENOMIC DNA]</scope>
    <source>
        <strain evidence="3 4">HHB-10118-sp</strain>
    </source>
</reference>
<dbReference type="KEGG" id="pco:PHACADRAFT_203473"/>
<evidence type="ECO:0000313" key="3">
    <source>
        <dbReference type="EMBL" id="EKM60224.1"/>
    </source>
</evidence>
<keyword evidence="4" id="KW-1185">Reference proteome</keyword>
<dbReference type="EMBL" id="JH930468">
    <property type="protein sequence ID" value="EKM60224.1"/>
    <property type="molecule type" value="Genomic_DNA"/>
</dbReference>
<proteinExistence type="predicted"/>
<evidence type="ECO:0000256" key="1">
    <source>
        <dbReference type="SAM" id="MobiDB-lite"/>
    </source>
</evidence>
<evidence type="ECO:0000256" key="2">
    <source>
        <dbReference type="SAM" id="SignalP"/>
    </source>
</evidence>
<feature type="region of interest" description="Disordered" evidence="1">
    <location>
        <begin position="117"/>
        <end position="186"/>
    </location>
</feature>